<organism evidence="2 3">
    <name type="scientific">Candidatus Nitrobium versatile</name>
    <dbReference type="NCBI Taxonomy" id="2884831"/>
    <lineage>
        <taxon>Bacteria</taxon>
        <taxon>Pseudomonadati</taxon>
        <taxon>Nitrospirota</taxon>
        <taxon>Nitrospiria</taxon>
        <taxon>Nitrospirales</taxon>
        <taxon>Nitrospiraceae</taxon>
        <taxon>Candidatus Nitrobium</taxon>
    </lineage>
</organism>
<comment type="cofactor">
    <cofactor evidence="1">
        <name>FAD</name>
        <dbReference type="ChEBI" id="CHEBI:57692"/>
    </cofactor>
    <text evidence="1">Binds 4 FAD per tetramer. Each FAD binding site is formed by three monomers.</text>
</comment>
<reference evidence="2" key="2">
    <citation type="submission" date="2021-08" db="EMBL/GenBank/DDBJ databases">
        <authorList>
            <person name="Dalcin Martins P."/>
        </authorList>
    </citation>
    <scope>NUCLEOTIDE SEQUENCE</scope>
    <source>
        <strain evidence="2">MAG_39</strain>
    </source>
</reference>
<dbReference type="Gene3D" id="3.30.1360.170">
    <property type="match status" value="1"/>
</dbReference>
<dbReference type="PROSITE" id="PS51331">
    <property type="entry name" value="THYX"/>
    <property type="match status" value="1"/>
</dbReference>
<comment type="function">
    <text evidence="1">Catalyzes the reductive methylation of 2'-deoxyuridine-5'-monophosphate (dUMP) to 2'-deoxythymidine-5'-monophosphate (dTMP) while utilizing 5,10-methylenetetrahydrofolate (mTHF) as the methyl donor, and NADPH and FADH(2) as the reductant.</text>
</comment>
<feature type="binding site" description="in other chain" evidence="1">
    <location>
        <position position="155"/>
    </location>
    <ligand>
        <name>dUMP</name>
        <dbReference type="ChEBI" id="CHEBI:246422"/>
        <note>ligand shared between dimeric partners</note>
    </ligand>
</feature>
<dbReference type="InterPro" id="IPR036098">
    <property type="entry name" value="Thymidylate_synthase_ThyX_sf"/>
</dbReference>
<proteinExistence type="inferred from homology"/>
<dbReference type="GO" id="GO:0006235">
    <property type="term" value="P:dTTP biosynthetic process"/>
    <property type="evidence" value="ECO:0007669"/>
    <property type="project" value="UniProtKB-UniRule"/>
</dbReference>
<evidence type="ECO:0000256" key="1">
    <source>
        <dbReference type="HAMAP-Rule" id="MF_01408"/>
    </source>
</evidence>
<evidence type="ECO:0000313" key="3">
    <source>
        <dbReference type="Proteomes" id="UP000705867"/>
    </source>
</evidence>
<feature type="active site" description="Involved in ionization of N3 of dUMP, leading to its activation" evidence="1">
    <location>
        <position position="182"/>
    </location>
</feature>
<feature type="binding site" evidence="1">
    <location>
        <position position="177"/>
    </location>
    <ligand>
        <name>FAD</name>
        <dbReference type="ChEBI" id="CHEBI:57692"/>
        <note>ligand shared between neighboring subunits</note>
    </ligand>
</feature>
<dbReference type="NCBIfam" id="TIGR02170">
    <property type="entry name" value="thyX"/>
    <property type="match status" value="1"/>
</dbReference>
<dbReference type="GO" id="GO:0006231">
    <property type="term" value="P:dTMP biosynthetic process"/>
    <property type="evidence" value="ECO:0007669"/>
    <property type="project" value="UniProtKB-UniRule"/>
</dbReference>
<dbReference type="InterPro" id="IPR003669">
    <property type="entry name" value="Thymidylate_synthase_ThyX"/>
</dbReference>
<dbReference type="HAMAP" id="MF_01408">
    <property type="entry name" value="ThyX"/>
    <property type="match status" value="1"/>
</dbReference>
<dbReference type="GO" id="GO:0004799">
    <property type="term" value="F:thymidylate synthase activity"/>
    <property type="evidence" value="ECO:0007669"/>
    <property type="project" value="TreeGrafter"/>
</dbReference>
<comment type="catalytic activity">
    <reaction evidence="1">
        <text>dUMP + (6R)-5,10-methylene-5,6,7,8-tetrahydrofolate + NADPH + H(+) = dTMP + (6S)-5,6,7,8-tetrahydrofolate + NADP(+)</text>
        <dbReference type="Rhea" id="RHEA:29043"/>
        <dbReference type="ChEBI" id="CHEBI:15378"/>
        <dbReference type="ChEBI" id="CHEBI:15636"/>
        <dbReference type="ChEBI" id="CHEBI:57453"/>
        <dbReference type="ChEBI" id="CHEBI:57783"/>
        <dbReference type="ChEBI" id="CHEBI:58349"/>
        <dbReference type="ChEBI" id="CHEBI:63528"/>
        <dbReference type="ChEBI" id="CHEBI:246422"/>
        <dbReference type="EC" id="2.1.1.148"/>
    </reaction>
</comment>
<feature type="binding site" evidence="1">
    <location>
        <position position="92"/>
    </location>
    <ligand>
        <name>FAD</name>
        <dbReference type="ChEBI" id="CHEBI:57692"/>
        <note>ligand shared between neighboring subunits</note>
    </ligand>
</feature>
<dbReference type="EC" id="2.1.1.148" evidence="1"/>
<feature type="binding site" evidence="1">
    <location>
        <position position="182"/>
    </location>
    <ligand>
        <name>dUMP</name>
        <dbReference type="ChEBI" id="CHEBI:246422"/>
        <note>ligand shared between dimeric partners</note>
    </ligand>
</feature>
<feature type="binding site" evidence="1">
    <location>
        <begin position="84"/>
        <end position="86"/>
    </location>
    <ligand>
        <name>FAD</name>
        <dbReference type="ChEBI" id="CHEBI:57692"/>
        <note>ligand shared between neighboring subunits</note>
    </ligand>
</feature>
<comment type="pathway">
    <text evidence="1">Pyrimidine metabolism; dTTP biosynthesis.</text>
</comment>
<comment type="subunit">
    <text evidence="1">Homotetramer.</text>
</comment>
<dbReference type="CDD" id="cd20175">
    <property type="entry name" value="ThyX"/>
    <property type="match status" value="1"/>
</dbReference>
<gene>
    <name evidence="1 2" type="primary">thyX</name>
    <name evidence="2" type="ORF">K8I29_07995</name>
</gene>
<dbReference type="GO" id="GO:0070402">
    <property type="term" value="F:NADPH binding"/>
    <property type="evidence" value="ECO:0007669"/>
    <property type="project" value="TreeGrafter"/>
</dbReference>
<dbReference type="GO" id="GO:0050660">
    <property type="term" value="F:flavin adenine dinucleotide binding"/>
    <property type="evidence" value="ECO:0007669"/>
    <property type="project" value="UniProtKB-UniRule"/>
</dbReference>
<feature type="binding site" evidence="1">
    <location>
        <begin position="171"/>
        <end position="173"/>
    </location>
    <ligand>
        <name>FAD</name>
        <dbReference type="ChEBI" id="CHEBI:57692"/>
        <note>ligand shared between neighboring subunits</note>
    </ligand>
</feature>
<keyword evidence="1" id="KW-0285">Flavoprotein</keyword>
<keyword evidence="1 2" id="KW-0489">Methyltransferase</keyword>
<dbReference type="AlphaFoldDB" id="A0A953JA41"/>
<keyword evidence="1" id="KW-0545">Nucleotide biosynthesis</keyword>
<dbReference type="GO" id="GO:0032259">
    <property type="term" value="P:methylation"/>
    <property type="evidence" value="ECO:0007669"/>
    <property type="project" value="UniProtKB-KW"/>
</dbReference>
<dbReference type="Proteomes" id="UP000705867">
    <property type="component" value="Unassembled WGS sequence"/>
</dbReference>
<evidence type="ECO:0000313" key="2">
    <source>
        <dbReference type="EMBL" id="MBZ0156142.1"/>
    </source>
</evidence>
<feature type="binding site" description="in other chain" evidence="1">
    <location>
        <begin position="92"/>
        <end position="96"/>
    </location>
    <ligand>
        <name>dUMP</name>
        <dbReference type="ChEBI" id="CHEBI:246422"/>
        <note>ligand shared between dimeric partners</note>
    </ligand>
</feature>
<dbReference type="PANTHER" id="PTHR34934">
    <property type="entry name" value="FLAVIN-DEPENDENT THYMIDYLATE SYNTHASE"/>
    <property type="match status" value="1"/>
</dbReference>
<feature type="binding site" evidence="1">
    <location>
        <begin position="81"/>
        <end position="84"/>
    </location>
    <ligand>
        <name>dUMP</name>
        <dbReference type="ChEBI" id="CHEBI:246422"/>
        <note>ligand shared between dimeric partners</note>
    </ligand>
</feature>
<dbReference type="PANTHER" id="PTHR34934:SF1">
    <property type="entry name" value="FLAVIN-DEPENDENT THYMIDYLATE SYNTHASE"/>
    <property type="match status" value="1"/>
</dbReference>
<dbReference type="GO" id="GO:0050797">
    <property type="term" value="F:thymidylate synthase (FAD) activity"/>
    <property type="evidence" value="ECO:0007669"/>
    <property type="project" value="UniProtKB-UniRule"/>
</dbReference>
<dbReference type="Pfam" id="PF02511">
    <property type="entry name" value="Thy1"/>
    <property type="match status" value="1"/>
</dbReference>
<keyword evidence="1" id="KW-0521">NADP</keyword>
<keyword evidence="1 2" id="KW-0808">Transferase</keyword>
<dbReference type="EMBL" id="JAIOIV010000066">
    <property type="protein sequence ID" value="MBZ0156142.1"/>
    <property type="molecule type" value="Genomic_DNA"/>
</dbReference>
<reference evidence="2" key="1">
    <citation type="journal article" date="2021" name="bioRxiv">
        <title>Unraveling nitrogen, sulfur and carbon metabolic pathways and microbial community transcriptional responses to substrate deprivation and toxicity stresses in a bioreactor mimicking anoxic brackish coastal sediment conditions.</title>
        <authorList>
            <person name="Martins P.D."/>
            <person name="Echeveste M.J."/>
            <person name="Arshad A."/>
            <person name="Kurth J."/>
            <person name="Ouboter H."/>
            <person name="Jetten M.S.M."/>
            <person name="Welte C.U."/>
        </authorList>
    </citation>
    <scope>NUCLEOTIDE SEQUENCE</scope>
    <source>
        <strain evidence="2">MAG_39</strain>
    </source>
</reference>
<keyword evidence="1" id="KW-0274">FAD</keyword>
<accession>A0A953JA41</accession>
<comment type="similarity">
    <text evidence="1">Belongs to the thymidylate synthase ThyX family.</text>
</comment>
<protein>
    <recommendedName>
        <fullName evidence="1">Flavin-dependent thymidylate synthase</fullName>
        <shortName evidence="1">FDTS</shortName>
        <ecNumber evidence="1">2.1.1.148</ecNumber>
    </recommendedName>
    <alternativeName>
        <fullName evidence="1">FAD-dependent thymidylate synthase</fullName>
    </alternativeName>
    <alternativeName>
        <fullName evidence="1">Thymidylate synthase ThyX</fullName>
        <shortName evidence="1">TS</shortName>
        <shortName evidence="1">TSase</shortName>
    </alternativeName>
</protein>
<comment type="caution">
    <text evidence="2">The sequence shown here is derived from an EMBL/GenBank/DDBJ whole genome shotgun (WGS) entry which is preliminary data.</text>
</comment>
<sequence>MPEAKLKVILLRHTPDPEETVAMAAKLCYSPSSLESLRERIEAGDQKSFVEKLMKMGHTSPLEHASFTFAIEGISRACSHQLVRHRIASYSQQSQRYVSEAADFDYLIPPTIREDKELRNYFVHFMAEAQRAYVHLVGKLNERGIHGEAANQDARFVLPNAAETKIIVTMNARELLHFFRQRCCNRAQWEIRRMAEKMLQRAKKVSPVIFSKAGPGCLYAPCPEGEYTCGKIKEVRKKYRAA</sequence>
<feature type="binding site" evidence="1">
    <location>
        <position position="60"/>
    </location>
    <ligand>
        <name>FAD</name>
        <dbReference type="ChEBI" id="CHEBI:57692"/>
        <note>ligand shared between neighboring subunits</note>
    </ligand>
</feature>
<dbReference type="SUPFAM" id="SSF69796">
    <property type="entry name" value="Thymidylate synthase-complementing protein Thy1"/>
    <property type="match status" value="1"/>
</dbReference>
<name>A0A953JA41_9BACT</name>